<comment type="caution">
    <text evidence="2">The sequence shown here is derived from an EMBL/GenBank/DDBJ whole genome shotgun (WGS) entry which is preliminary data.</text>
</comment>
<keyword evidence="3" id="KW-1185">Reference proteome</keyword>
<organism evidence="2 3">
    <name type="scientific">Aromatoleum petrolei</name>
    <dbReference type="NCBI Taxonomy" id="76116"/>
    <lineage>
        <taxon>Bacteria</taxon>
        <taxon>Pseudomonadati</taxon>
        <taxon>Pseudomonadota</taxon>
        <taxon>Betaproteobacteria</taxon>
        <taxon>Rhodocyclales</taxon>
        <taxon>Rhodocyclaceae</taxon>
        <taxon>Aromatoleum</taxon>
    </lineage>
</organism>
<accession>A0ABX1MVD4</accession>
<dbReference type="Proteomes" id="UP000652074">
    <property type="component" value="Unassembled WGS sequence"/>
</dbReference>
<dbReference type="Pfam" id="PF21926">
    <property type="entry name" value="FeeM"/>
    <property type="match status" value="1"/>
</dbReference>
<evidence type="ECO:0000313" key="2">
    <source>
        <dbReference type="EMBL" id="NMF91210.1"/>
    </source>
</evidence>
<dbReference type="RefSeq" id="WP_169208533.1">
    <property type="nucleotide sequence ID" value="NZ_CP059560.1"/>
</dbReference>
<dbReference type="SUPFAM" id="SSF55729">
    <property type="entry name" value="Acyl-CoA N-acyltransferases (Nat)"/>
    <property type="match status" value="1"/>
</dbReference>
<proteinExistence type="predicted"/>
<dbReference type="Gene3D" id="3.40.630.30">
    <property type="match status" value="1"/>
</dbReference>
<evidence type="ECO:0000313" key="3">
    <source>
        <dbReference type="Proteomes" id="UP000652074"/>
    </source>
</evidence>
<dbReference type="PROSITE" id="PS51186">
    <property type="entry name" value="GNAT"/>
    <property type="match status" value="1"/>
</dbReference>
<evidence type="ECO:0000259" key="1">
    <source>
        <dbReference type="PROSITE" id="PS51186"/>
    </source>
</evidence>
<dbReference type="InterPro" id="IPR054597">
    <property type="entry name" value="FeeM_cat"/>
</dbReference>
<protein>
    <recommendedName>
        <fullName evidence="1">N-acetyltransferase domain-containing protein</fullName>
    </recommendedName>
</protein>
<feature type="domain" description="N-acetyltransferase" evidence="1">
    <location>
        <begin position="51"/>
        <end position="216"/>
    </location>
</feature>
<name>A0ABX1MVD4_9RHOO</name>
<reference evidence="2 3" key="1">
    <citation type="submission" date="2019-12" db="EMBL/GenBank/DDBJ databases">
        <title>Comparative genomics gives insights into the taxonomy of the Azoarcus-Aromatoleum group and reveals separate origins of nif in the plant-associated Azoarcus and non-plant-associated Aromatoleum sub-groups.</title>
        <authorList>
            <person name="Lafos M."/>
            <person name="Maluk M."/>
            <person name="Batista M."/>
            <person name="Junghare M."/>
            <person name="Carmona M."/>
            <person name="Faoro H."/>
            <person name="Cruz L.M."/>
            <person name="Battistoni F."/>
            <person name="De Souza E."/>
            <person name="Pedrosa F."/>
            <person name="Chen W.-M."/>
            <person name="Poole P.S."/>
            <person name="Dixon R.A."/>
            <person name="James E.K."/>
        </authorList>
    </citation>
    <scope>NUCLEOTIDE SEQUENCE [LARGE SCALE GENOMIC DNA]</scope>
    <source>
        <strain evidence="2 3">ToN1</strain>
    </source>
</reference>
<sequence length="256" mass="27723">MWASAFADSGYRGTHHSPGSVPVPCAASAAHKVACRAAISSGVCGYKCGRYCYGVAGCSVLAQVRALVERLYARRGYRTSSTTSHVDSAHRLVFAGANRGQVIATITLGLDSPAGLLVDELYGTEIAVFRRMKRRICELSAFAVDPQYSSQGVLSALFHLAYLYGRTRHRVSDAFIEVNPRHAGFYERLFRFRRIGEVRQCPRVEAPAVLMHLDLERVGTHDVSSGESGTTLEPVPGADAIATARTEAGHPALMHD</sequence>
<dbReference type="InterPro" id="IPR016181">
    <property type="entry name" value="Acyl_CoA_acyltransferase"/>
</dbReference>
<dbReference type="InterPro" id="IPR000182">
    <property type="entry name" value="GNAT_dom"/>
</dbReference>
<dbReference type="EMBL" id="WTVR01000070">
    <property type="protein sequence ID" value="NMF91210.1"/>
    <property type="molecule type" value="Genomic_DNA"/>
</dbReference>
<gene>
    <name evidence="2" type="ORF">GPA26_22355</name>
</gene>